<reference evidence="2 3" key="4">
    <citation type="journal article" date="2005" name="Virology">
        <title>Complete genomic nucleotide sequence and analysis of the temperate bacteriophage VWB.</title>
        <authorList>
            <person name="Van Dessel W."/>
            <person name="Van Mellaert L."/>
            <person name="Liesegang H."/>
            <person name="Raasch C."/>
            <person name="De Keersmaeker S."/>
            <person name="Geukens N."/>
            <person name="Lammertyn E."/>
            <person name="Streit W."/>
            <person name="Anne J."/>
        </authorList>
    </citation>
    <scope>NUCLEOTIDE SEQUENCE [LARGE SCALE GENOMIC DNA]</scope>
</reference>
<protein>
    <submittedName>
        <fullName evidence="2">Uncharacterized protein</fullName>
    </submittedName>
</protein>
<evidence type="ECO:0000313" key="3">
    <source>
        <dbReference type="Proteomes" id="UP000001708"/>
    </source>
</evidence>
<feature type="region of interest" description="Disordered" evidence="1">
    <location>
        <begin position="179"/>
        <end position="206"/>
    </location>
</feature>
<accession>Q6VY70</accession>
<evidence type="ECO:0000256" key="1">
    <source>
        <dbReference type="SAM" id="MobiDB-lite"/>
    </source>
</evidence>
<dbReference type="RefSeq" id="NP_958261.1">
    <property type="nucleotide sequence ID" value="NC_005345.2"/>
</dbReference>
<dbReference type="GeneID" id="2732807"/>
<keyword evidence="3" id="KW-1185">Reference proteome</keyword>
<name>Q6VY70_9CAUD</name>
<reference evidence="2 3" key="2">
    <citation type="journal article" date="1995" name="Arch. Virol.">
        <title>Analysis of the open reading frames of the main capsid proteins of actinophage VWB.</title>
        <authorList>
            <person name="Anne J."/>
            <person name="Fiten P."/>
            <person name="Van Mellaert L."/>
            <person name="Joris B."/>
            <person name="Opdenakker G."/>
            <person name="Eyssen H."/>
        </authorList>
    </citation>
    <scope>NUCLEOTIDE SEQUENCE [LARGE SCALE GENOMIC DNA]</scope>
</reference>
<dbReference type="OrthoDB" id="39727at10239"/>
<dbReference type="EMBL" id="AY320035">
    <property type="protein sequence ID" value="AAR29709.1"/>
    <property type="molecule type" value="Genomic_DNA"/>
</dbReference>
<organism evidence="2 3">
    <name type="scientific">Streptomyces phage VWB</name>
    <dbReference type="NCBI Taxonomy" id="10702"/>
    <lineage>
        <taxon>Viruses</taxon>
        <taxon>Duplodnaviria</taxon>
        <taxon>Heunggongvirae</taxon>
        <taxon>Uroviricota</taxon>
        <taxon>Caudoviricetes</taxon>
        <taxon>Veewebvirus</taxon>
        <taxon>Veewebvirus vwb</taxon>
    </lineage>
</organism>
<dbReference type="KEGG" id="vg:2732807"/>
<evidence type="ECO:0000313" key="2">
    <source>
        <dbReference type="EMBL" id="AAR29709.1"/>
    </source>
</evidence>
<sequence length="206" mass="22304">MREDRDPAQLGDRPVPIRLHVADACRAIEVALCSLADSLGIPDALDYADWYGRDREQRTAPTAARWLLARYGTGPAVSALHKAERLRIDGYAREAAARLDRVLGTGRAASPMPGRPCPWCGGELVLHTEAGTVVSVTCSTGLVDCNAPVRFDVERRARVWSTPEQLAGLQRALDAAEASRAEAEQRAKRAAARRLQRAAAKDRAAA</sequence>
<proteinExistence type="predicted"/>
<reference evidence="2 3" key="3">
    <citation type="journal article" date="1998" name="Microbiology">
        <title>Site-specific integration of bacteriophage VWB genome into Streptomyces venezuelae and construction of a VWB-based integrative vector.</title>
        <authorList>
            <person name="Van Mellaert L."/>
            <person name="Mei L."/>
            <person name="Lammertyn E."/>
            <person name="Schacht S."/>
            <person name="Anne J."/>
        </authorList>
    </citation>
    <scope>NUCLEOTIDE SEQUENCE [LARGE SCALE GENOMIC DNA]</scope>
</reference>
<reference evidence="2 3" key="1">
    <citation type="journal article" date="1990" name="J. Gen. Microbiol.">
        <title>Further biological and molecular characterization of actinophage VWB.</title>
        <authorList>
            <person name="Anne J."/>
            <person name="Van Mellaert L."/>
            <person name="Decock B."/>
            <person name="Van Damme J."/>
            <person name="Van Aerschot A."/>
            <person name="Herdewijn P."/>
            <person name="Eyssen H."/>
        </authorList>
    </citation>
    <scope>NUCLEOTIDE SEQUENCE [LARGE SCALE GENOMIC DNA]</scope>
</reference>
<dbReference type="Proteomes" id="UP000001708">
    <property type="component" value="Segment"/>
</dbReference>